<feature type="domain" description="Nucleotidyl transferase" evidence="1">
    <location>
        <begin position="2"/>
        <end position="236"/>
    </location>
</feature>
<dbReference type="PANTHER" id="PTHR42883">
    <property type="entry name" value="GLUCOSE-1-PHOSPHATE THYMIDYLTRANSFERASE"/>
    <property type="match status" value="1"/>
</dbReference>
<dbReference type="CDD" id="cd04189">
    <property type="entry name" value="G1P_TT_long"/>
    <property type="match status" value="1"/>
</dbReference>
<dbReference type="InterPro" id="IPR005908">
    <property type="entry name" value="G1P_thy_trans_l"/>
</dbReference>
<dbReference type="NCBIfam" id="TIGR01208">
    <property type="entry name" value="rmlA_long"/>
    <property type="match status" value="1"/>
</dbReference>
<dbReference type="Pfam" id="PF00483">
    <property type="entry name" value="NTP_transferase"/>
    <property type="match status" value="1"/>
</dbReference>
<keyword evidence="3" id="KW-1185">Reference proteome</keyword>
<evidence type="ECO:0000313" key="3">
    <source>
        <dbReference type="Proteomes" id="UP000766698"/>
    </source>
</evidence>
<dbReference type="GO" id="GO:0008879">
    <property type="term" value="F:glucose-1-phosphate thymidylyltransferase activity"/>
    <property type="evidence" value="ECO:0007669"/>
    <property type="project" value="UniProtKB-EC"/>
</dbReference>
<evidence type="ECO:0000313" key="2">
    <source>
        <dbReference type="EMBL" id="MBB1242198.1"/>
    </source>
</evidence>
<dbReference type="PANTHER" id="PTHR42883:SF2">
    <property type="entry name" value="THYMIDYLYLTRANSFERASE"/>
    <property type="match status" value="1"/>
</dbReference>
<reference evidence="3" key="1">
    <citation type="journal article" date="2020" name="Syst. Appl. Microbiol.">
        <title>Streptomyces alkaliterrae sp. nov., isolated from an alkaline soil, and emended descriptions of Streptomyces alkaliphilus, Streptomyces calidiresistens and Streptomyces durbertensis.</title>
        <authorList>
            <person name="Swiecimska M."/>
            <person name="Golinska P."/>
            <person name="Nouioui I."/>
            <person name="Wypij M."/>
            <person name="Rai M."/>
            <person name="Sangal V."/>
            <person name="Goodfellow M."/>
        </authorList>
    </citation>
    <scope>NUCLEOTIDE SEQUENCE [LARGE SCALE GENOMIC DNA]</scope>
    <source>
        <strain evidence="3">DSM 104538</strain>
    </source>
</reference>
<dbReference type="InterPro" id="IPR029044">
    <property type="entry name" value="Nucleotide-diphossugar_trans"/>
</dbReference>
<proteinExistence type="predicted"/>
<dbReference type="InterPro" id="IPR005835">
    <property type="entry name" value="NTP_transferase_dom"/>
</dbReference>
<keyword evidence="2" id="KW-0548">Nucleotidyltransferase</keyword>
<accession>A0ABR6EAC2</accession>
<dbReference type="Proteomes" id="UP000766698">
    <property type="component" value="Unassembled WGS sequence"/>
</dbReference>
<dbReference type="SUPFAM" id="SSF53448">
    <property type="entry name" value="Nucleotide-diphospho-sugar transferases"/>
    <property type="match status" value="1"/>
</dbReference>
<protein>
    <submittedName>
        <fullName evidence="2">Glucose-1-phosphate thymidylyltransferase</fullName>
        <ecNumber evidence="2">2.7.7.24</ecNumber>
    </submittedName>
</protein>
<dbReference type="EMBL" id="WMLF01000008">
    <property type="protein sequence ID" value="MBB1242198.1"/>
    <property type="molecule type" value="Genomic_DNA"/>
</dbReference>
<sequence>MKALVLCGGSGTRLRPLSHSMPKQLIPVANQPVLVRVMGNLLELGITDVGVIVGDRRAEIEEVLGDGSSLGVRVTYLRQDAPLGLAHCVRLARDFLGDEDFVLYLGDTVLTDGITDLAAEFHATRPAAQLVVQKVADPRAFGVAETTEDGRVTGLVEKPQHPRTDLAVVGVYFLTSAIHRAVDAIRPSARGELEITDAIQWLVDQGLEVRASVYSGFWRDTGKVEEVLDCNRELLNSLTPEVVGEVDADSVLTGPVVVEPGARVVRSTITGPAIVGAGTLVTDSSIGPYTSIGAGCLLDTAGISDSIMLAGSSVCQVREVRGSVIGRGASVLTGMAQHRLVVGDHTRVEFAA</sequence>
<dbReference type="RefSeq" id="WP_182853629.1">
    <property type="nucleotide sequence ID" value="NZ_WMLF01000008.1"/>
</dbReference>
<evidence type="ECO:0000259" key="1">
    <source>
        <dbReference type="Pfam" id="PF00483"/>
    </source>
</evidence>
<dbReference type="EC" id="2.7.7.24" evidence="2"/>
<organism evidence="2 3">
    <name type="scientific">Streptomyces durbertensis</name>
    <dbReference type="NCBI Taxonomy" id="2448886"/>
    <lineage>
        <taxon>Bacteria</taxon>
        <taxon>Bacillati</taxon>
        <taxon>Actinomycetota</taxon>
        <taxon>Actinomycetes</taxon>
        <taxon>Kitasatosporales</taxon>
        <taxon>Streptomycetaceae</taxon>
        <taxon>Streptomyces</taxon>
    </lineage>
</organism>
<dbReference type="Gene3D" id="2.160.10.10">
    <property type="entry name" value="Hexapeptide repeat proteins"/>
    <property type="match status" value="1"/>
</dbReference>
<comment type="caution">
    <text evidence="2">The sequence shown here is derived from an EMBL/GenBank/DDBJ whole genome shotgun (WGS) entry which is preliminary data.</text>
</comment>
<dbReference type="Gene3D" id="3.90.550.10">
    <property type="entry name" value="Spore Coat Polysaccharide Biosynthesis Protein SpsA, Chain A"/>
    <property type="match status" value="1"/>
</dbReference>
<keyword evidence="2" id="KW-0808">Transferase</keyword>
<name>A0ABR6EAC2_9ACTN</name>
<gene>
    <name evidence="2" type="ORF">GL263_01185</name>
</gene>